<dbReference type="Proteomes" id="UP001597295">
    <property type="component" value="Unassembled WGS sequence"/>
</dbReference>
<comment type="similarity">
    <text evidence="2">Belongs to the binding-protein-dependent transport system permease family. FecCD subfamily.</text>
</comment>
<feature type="transmembrane region" description="Helical" evidence="8">
    <location>
        <begin position="271"/>
        <end position="287"/>
    </location>
</feature>
<proteinExistence type="inferred from homology"/>
<dbReference type="Pfam" id="PF01032">
    <property type="entry name" value="FecCD"/>
    <property type="match status" value="1"/>
</dbReference>
<feature type="transmembrane region" description="Helical" evidence="8">
    <location>
        <begin position="294"/>
        <end position="313"/>
    </location>
</feature>
<evidence type="ECO:0000256" key="2">
    <source>
        <dbReference type="ARBA" id="ARBA00007935"/>
    </source>
</evidence>
<feature type="transmembrane region" description="Helical" evidence="8">
    <location>
        <begin position="130"/>
        <end position="151"/>
    </location>
</feature>
<dbReference type="RefSeq" id="WP_379876371.1">
    <property type="nucleotide sequence ID" value="NZ_JBHUIP010000011.1"/>
</dbReference>
<evidence type="ECO:0000313" key="9">
    <source>
        <dbReference type="EMBL" id="MFD2263370.1"/>
    </source>
</evidence>
<dbReference type="PANTHER" id="PTHR30472">
    <property type="entry name" value="FERRIC ENTEROBACTIN TRANSPORT SYSTEM PERMEASE PROTEIN"/>
    <property type="match status" value="1"/>
</dbReference>
<keyword evidence="10" id="KW-1185">Reference proteome</keyword>
<dbReference type="InterPro" id="IPR037294">
    <property type="entry name" value="ABC_BtuC-like"/>
</dbReference>
<dbReference type="PANTHER" id="PTHR30472:SF70">
    <property type="entry name" value="MOLYBDATE IMPORT SYSTEM PERMEASE PROTEIN MOLB"/>
    <property type="match status" value="1"/>
</dbReference>
<comment type="caution">
    <text evidence="9">The sequence shown here is derived from an EMBL/GenBank/DDBJ whole genome shotgun (WGS) entry which is preliminary data.</text>
</comment>
<keyword evidence="5 8" id="KW-0812">Transmembrane</keyword>
<evidence type="ECO:0000256" key="6">
    <source>
        <dbReference type="ARBA" id="ARBA00022989"/>
    </source>
</evidence>
<gene>
    <name evidence="9" type="ORF">ACFSM5_10765</name>
</gene>
<comment type="subcellular location">
    <subcellularLocation>
        <location evidence="1">Cell membrane</location>
        <topology evidence="1">Multi-pass membrane protein</topology>
    </subcellularLocation>
</comment>
<feature type="transmembrane region" description="Helical" evidence="8">
    <location>
        <begin position="78"/>
        <end position="99"/>
    </location>
</feature>
<keyword evidence="4" id="KW-1003">Cell membrane</keyword>
<evidence type="ECO:0000256" key="3">
    <source>
        <dbReference type="ARBA" id="ARBA00022448"/>
    </source>
</evidence>
<feature type="transmembrane region" description="Helical" evidence="8">
    <location>
        <begin position="158"/>
        <end position="184"/>
    </location>
</feature>
<evidence type="ECO:0000256" key="1">
    <source>
        <dbReference type="ARBA" id="ARBA00004651"/>
    </source>
</evidence>
<dbReference type="EMBL" id="JBHUIP010000011">
    <property type="protein sequence ID" value="MFD2263370.1"/>
    <property type="molecule type" value="Genomic_DNA"/>
</dbReference>
<keyword evidence="6 8" id="KW-1133">Transmembrane helix</keyword>
<evidence type="ECO:0000313" key="10">
    <source>
        <dbReference type="Proteomes" id="UP001597295"/>
    </source>
</evidence>
<dbReference type="CDD" id="cd06550">
    <property type="entry name" value="TM_ABC_iron-siderophores_like"/>
    <property type="match status" value="1"/>
</dbReference>
<evidence type="ECO:0000256" key="8">
    <source>
        <dbReference type="SAM" id="Phobius"/>
    </source>
</evidence>
<dbReference type="SUPFAM" id="SSF81345">
    <property type="entry name" value="ABC transporter involved in vitamin B12 uptake, BtuC"/>
    <property type="match status" value="1"/>
</dbReference>
<organism evidence="9 10">
    <name type="scientific">Lacibacterium aquatile</name>
    <dbReference type="NCBI Taxonomy" id="1168082"/>
    <lineage>
        <taxon>Bacteria</taxon>
        <taxon>Pseudomonadati</taxon>
        <taxon>Pseudomonadota</taxon>
        <taxon>Alphaproteobacteria</taxon>
        <taxon>Rhodospirillales</taxon>
        <taxon>Rhodospirillaceae</taxon>
    </lineage>
</organism>
<keyword evidence="3" id="KW-0813">Transport</keyword>
<sequence>MTAAVSDGAVRRRKGGLAILILLALLVAGALASVTVGRYELTILQVARILWDNLVPVANPDWTAAEESVVELIRLPRILAAMMVGGGLAVAGAALQGLFRNPLVDPNIIGVTTGAGFGGTLAILAGLSGYWLLVMAFAFGLGSVVIVKWLASTKGRTSILALVLAGVIVSAFFAAAISIAKLLADPFQKLPAITYWLMGSLASTSFADVALMAVAIVPATAVVYGLRHQINVLSLGEEKARALGVPVALLQWTILGATAVISAGVVANCGVIGWVGLVIPHIARAISGPDHGRLLPVAIILGAIYMLLVDTLARTLTTAEIPVGIITSLIGVPVFAILMRRLQAKGGWRND</sequence>
<accession>A0ABW5DS88</accession>
<dbReference type="Gene3D" id="1.10.3470.10">
    <property type="entry name" value="ABC transporter involved in vitamin B12 uptake, BtuC"/>
    <property type="match status" value="1"/>
</dbReference>
<evidence type="ECO:0000256" key="4">
    <source>
        <dbReference type="ARBA" id="ARBA00022475"/>
    </source>
</evidence>
<feature type="transmembrane region" description="Helical" evidence="8">
    <location>
        <begin position="204"/>
        <end position="226"/>
    </location>
</feature>
<evidence type="ECO:0000256" key="7">
    <source>
        <dbReference type="ARBA" id="ARBA00023136"/>
    </source>
</evidence>
<dbReference type="InterPro" id="IPR000522">
    <property type="entry name" value="ABC_transptr_permease_BtuC"/>
</dbReference>
<keyword evidence="7 8" id="KW-0472">Membrane</keyword>
<feature type="transmembrane region" description="Helical" evidence="8">
    <location>
        <begin position="319"/>
        <end position="339"/>
    </location>
</feature>
<reference evidence="10" key="1">
    <citation type="journal article" date="2019" name="Int. J. Syst. Evol. Microbiol.">
        <title>The Global Catalogue of Microorganisms (GCM) 10K type strain sequencing project: providing services to taxonomists for standard genome sequencing and annotation.</title>
        <authorList>
            <consortium name="The Broad Institute Genomics Platform"/>
            <consortium name="The Broad Institute Genome Sequencing Center for Infectious Disease"/>
            <person name="Wu L."/>
            <person name="Ma J."/>
        </authorList>
    </citation>
    <scope>NUCLEOTIDE SEQUENCE [LARGE SCALE GENOMIC DNA]</scope>
    <source>
        <strain evidence="10">CGMCC 1.19062</strain>
    </source>
</reference>
<protein>
    <submittedName>
        <fullName evidence="9">FecCD family ABC transporter permease</fullName>
    </submittedName>
</protein>
<name>A0ABW5DS88_9PROT</name>
<evidence type="ECO:0000256" key="5">
    <source>
        <dbReference type="ARBA" id="ARBA00022692"/>
    </source>
</evidence>